<dbReference type="KEGG" id="mzt:108730160"/>
<evidence type="ECO:0000256" key="4">
    <source>
        <dbReference type="ARBA" id="ARBA00022729"/>
    </source>
</evidence>
<dbReference type="GO" id="GO:0001735">
    <property type="term" value="F:prenylcysteine oxidase activity"/>
    <property type="evidence" value="ECO:0007669"/>
    <property type="project" value="InterPro"/>
</dbReference>
<dbReference type="InterPro" id="IPR017046">
    <property type="entry name" value="Prenylcysteine_Oxase1"/>
</dbReference>
<keyword evidence="5" id="KW-0274">FAD</keyword>
<keyword evidence="11" id="KW-1185">Reference proteome</keyword>
<dbReference type="AlphaFoldDB" id="A0A151WGX1"/>
<evidence type="ECO:0000256" key="5">
    <source>
        <dbReference type="ARBA" id="ARBA00022827"/>
    </source>
</evidence>
<dbReference type="SUPFAM" id="SSF51905">
    <property type="entry name" value="FAD/NAD(P)-binding domain"/>
    <property type="match status" value="1"/>
</dbReference>
<sequence length="492" mass="55293">MGLHVTLLILGVTILQQGISLEVHAPRVAVIGGGIGGASASHFLTELLKESVEVDLYEAKTIGGRLATVKIDKDEVEAGGSIIHSKNMYMQRFVKLLGLEKNPSSDETFGIWNGDEFIFIASDWSIISLMKLFYRYGFQLYNLKSLVSNMIEDFVKIYDLQDAGQSFANVTALLSAMNKDFPKLLEMSMKEYLLHKGCTEKMINELVEVAIVVNYGQEVDIQSFVGSIAVAGTDGELWSIKDGNKGVPEHLIYRNKKVNVVPSRVTKIRNLSNGHDLSQYEVTYINKGSTDPMTSNYDIVIIAAPLTSDQEFQIEFIEFPDNLVFPGKYQTTYATFIKANLKPKYFGLQEPLDGILSCNPNKTTISSVGKVDSVDGSIRKDPQVWKVFSRKPLETSLVHDMFSKVIEKKEIAWKAYPRYSTKMNFNNFKLHDALYYVNAFEWAGSTMEMSAIAGRNVAILAYKDFLQKFRNSILDKETSEDTSKKLHYSEDL</sequence>
<keyword evidence="7" id="KW-0325">Glycoprotein</keyword>
<dbReference type="Proteomes" id="UP000075809">
    <property type="component" value="Unassembled WGS sequence"/>
</dbReference>
<comment type="cofactor">
    <cofactor evidence="1">
        <name>FAD</name>
        <dbReference type="ChEBI" id="CHEBI:57692"/>
    </cofactor>
</comment>
<feature type="signal peptide" evidence="8">
    <location>
        <begin position="1"/>
        <end position="20"/>
    </location>
</feature>
<dbReference type="InterPro" id="IPR036188">
    <property type="entry name" value="FAD/NAD-bd_sf"/>
</dbReference>
<evidence type="ECO:0000256" key="6">
    <source>
        <dbReference type="ARBA" id="ARBA00023002"/>
    </source>
</evidence>
<dbReference type="PANTHER" id="PTHR15944:SF0">
    <property type="entry name" value="PRENYLCYSTEINE LYASE DOMAIN-CONTAINING PROTEIN"/>
    <property type="match status" value="1"/>
</dbReference>
<feature type="chain" id="PRO_5007591206" evidence="8">
    <location>
        <begin position="21"/>
        <end position="492"/>
    </location>
</feature>
<evidence type="ECO:0000256" key="3">
    <source>
        <dbReference type="ARBA" id="ARBA00022630"/>
    </source>
</evidence>
<keyword evidence="3" id="KW-0285">Flavoprotein</keyword>
<dbReference type="GO" id="GO:0030328">
    <property type="term" value="P:prenylcysteine catabolic process"/>
    <property type="evidence" value="ECO:0007669"/>
    <property type="project" value="InterPro"/>
</dbReference>
<evidence type="ECO:0000256" key="7">
    <source>
        <dbReference type="ARBA" id="ARBA00023180"/>
    </source>
</evidence>
<dbReference type="EMBL" id="KQ983136">
    <property type="protein sequence ID" value="KYQ47093.1"/>
    <property type="molecule type" value="Genomic_DNA"/>
</dbReference>
<evidence type="ECO:0000313" key="10">
    <source>
        <dbReference type="EMBL" id="KYQ47093.1"/>
    </source>
</evidence>
<dbReference type="Pfam" id="PF07156">
    <property type="entry name" value="Prenylcys_lyase"/>
    <property type="match status" value="1"/>
</dbReference>
<evidence type="ECO:0000259" key="9">
    <source>
        <dbReference type="Pfam" id="PF07156"/>
    </source>
</evidence>
<dbReference type="GO" id="GO:0030327">
    <property type="term" value="P:prenylated protein catabolic process"/>
    <property type="evidence" value="ECO:0007669"/>
    <property type="project" value="TreeGrafter"/>
</dbReference>
<accession>A0A151WGX1</accession>
<proteinExistence type="inferred from homology"/>
<dbReference type="PANTHER" id="PTHR15944">
    <property type="entry name" value="FARNESYLCYSTEINE LYASE"/>
    <property type="match status" value="1"/>
</dbReference>
<organism evidence="10 11">
    <name type="scientific">Mycetomoellerius zeteki</name>
    <dbReference type="NCBI Taxonomy" id="64791"/>
    <lineage>
        <taxon>Eukaryota</taxon>
        <taxon>Metazoa</taxon>
        <taxon>Ecdysozoa</taxon>
        <taxon>Arthropoda</taxon>
        <taxon>Hexapoda</taxon>
        <taxon>Insecta</taxon>
        <taxon>Pterygota</taxon>
        <taxon>Neoptera</taxon>
        <taxon>Endopterygota</taxon>
        <taxon>Hymenoptera</taxon>
        <taxon>Apocrita</taxon>
        <taxon>Aculeata</taxon>
        <taxon>Formicoidea</taxon>
        <taxon>Formicidae</taxon>
        <taxon>Myrmicinae</taxon>
        <taxon>Mycetomoellerius</taxon>
    </lineage>
</organism>
<feature type="domain" description="Prenylcysteine lyase" evidence="9">
    <location>
        <begin position="121"/>
        <end position="469"/>
    </location>
</feature>
<keyword evidence="4 8" id="KW-0732">Signal</keyword>
<dbReference type="STRING" id="64791.A0A151WGX1"/>
<evidence type="ECO:0000256" key="2">
    <source>
        <dbReference type="ARBA" id="ARBA00009967"/>
    </source>
</evidence>
<name>A0A151WGX1_9HYME</name>
<dbReference type="OrthoDB" id="437369at2759"/>
<evidence type="ECO:0000256" key="8">
    <source>
        <dbReference type="SAM" id="SignalP"/>
    </source>
</evidence>
<dbReference type="Gene3D" id="3.50.50.60">
    <property type="entry name" value="FAD/NAD(P)-binding domain"/>
    <property type="match status" value="1"/>
</dbReference>
<evidence type="ECO:0000313" key="11">
    <source>
        <dbReference type="Proteomes" id="UP000075809"/>
    </source>
</evidence>
<gene>
    <name evidence="10" type="ORF">ALC60_13839</name>
</gene>
<protein>
    <submittedName>
        <fullName evidence="10">Prenylcysteine oxidase</fullName>
    </submittedName>
</protein>
<comment type="similarity">
    <text evidence="2">Belongs to the prenylcysteine oxidase family.</text>
</comment>
<dbReference type="Pfam" id="PF13450">
    <property type="entry name" value="NAD_binding_8"/>
    <property type="match status" value="1"/>
</dbReference>
<reference evidence="10 11" key="1">
    <citation type="submission" date="2015-09" db="EMBL/GenBank/DDBJ databases">
        <title>Trachymyrmex zeteki WGS genome.</title>
        <authorList>
            <person name="Nygaard S."/>
            <person name="Hu H."/>
            <person name="Boomsma J."/>
            <person name="Zhang G."/>
        </authorList>
    </citation>
    <scope>NUCLEOTIDE SEQUENCE [LARGE SCALE GENOMIC DNA]</scope>
    <source>
        <strain evidence="10">Tzet28-1</strain>
        <tissue evidence="10">Whole body</tissue>
    </source>
</reference>
<evidence type="ECO:0000256" key="1">
    <source>
        <dbReference type="ARBA" id="ARBA00001974"/>
    </source>
</evidence>
<dbReference type="InterPro" id="IPR010795">
    <property type="entry name" value="Prenylcys_lyase"/>
</dbReference>
<keyword evidence="6" id="KW-0560">Oxidoreductase</keyword>